<sequence>MLPVEMEWKGRTAAADVYVIQESARSLLGRPAMEDLKMLKWDLDAELESATKCIANISWETKFPTVFKGLGLQRLRMRLMRFSYSIEHVAGKALLCPDTLSRAPLPTQTPDRNVLCENKVEYHAMSVIADLPITDPVLNAVREAQRTDPLTQAVLRCVRDGWPQPRDVSPDLTPFFKQRGSLSVADGLLVFESRVFVPRALQQDMLTRLHKGHLGETKCLGRARASVWWPGIAERELRPLLSGELVWVRDMRAAGVVVRRRQEPRSYDVHVDGHGIMRRNRACLRPIRRAANQDDDADLDDFGDRGGAALNHQEQGDVNSDAEAPPLRRSARAARKPDRLIEVCLVRNAKDSS</sequence>
<name>A0AAE1L6X5_9NEOP</name>
<protein>
    <recommendedName>
        <fullName evidence="1">RNA-directed DNA polymerase</fullName>
        <ecNumber evidence="1">2.7.7.49</ecNumber>
    </recommendedName>
</protein>
<accession>A0AAE1L6X5</accession>
<evidence type="ECO:0000256" key="1">
    <source>
        <dbReference type="ARBA" id="ARBA00012493"/>
    </source>
</evidence>
<evidence type="ECO:0000259" key="3">
    <source>
        <dbReference type="Pfam" id="PF17921"/>
    </source>
</evidence>
<dbReference type="AlphaFoldDB" id="A0AAE1L6X5"/>
<dbReference type="InterPro" id="IPR041588">
    <property type="entry name" value="Integrase_H2C2"/>
</dbReference>
<evidence type="ECO:0000256" key="2">
    <source>
        <dbReference type="SAM" id="MobiDB-lite"/>
    </source>
</evidence>
<evidence type="ECO:0000313" key="4">
    <source>
        <dbReference type="EMBL" id="KAK3908510.1"/>
    </source>
</evidence>
<dbReference type="InterPro" id="IPR050951">
    <property type="entry name" value="Retrovirus_Pol_polyprotein"/>
</dbReference>
<dbReference type="PANTHER" id="PTHR37984">
    <property type="entry name" value="PROTEIN CBG26694"/>
    <property type="match status" value="1"/>
</dbReference>
<dbReference type="PANTHER" id="PTHR37984:SF9">
    <property type="entry name" value="INTEGRASE CATALYTIC DOMAIN-CONTAINING PROTEIN"/>
    <property type="match status" value="1"/>
</dbReference>
<evidence type="ECO:0000313" key="5">
    <source>
        <dbReference type="Proteomes" id="UP001219518"/>
    </source>
</evidence>
<dbReference type="Proteomes" id="UP001219518">
    <property type="component" value="Unassembled WGS sequence"/>
</dbReference>
<feature type="domain" description="Integrase zinc-binding" evidence="3">
    <location>
        <begin position="197"/>
        <end position="233"/>
    </location>
</feature>
<proteinExistence type="predicted"/>
<dbReference type="GO" id="GO:0003964">
    <property type="term" value="F:RNA-directed DNA polymerase activity"/>
    <property type="evidence" value="ECO:0007669"/>
    <property type="project" value="UniProtKB-EC"/>
</dbReference>
<dbReference type="Pfam" id="PF17921">
    <property type="entry name" value="Integrase_H2C2"/>
    <property type="match status" value="1"/>
</dbReference>
<comment type="caution">
    <text evidence="4">The sequence shown here is derived from an EMBL/GenBank/DDBJ whole genome shotgun (WGS) entry which is preliminary data.</text>
</comment>
<dbReference type="EMBL" id="JAHWGI010000064">
    <property type="protein sequence ID" value="KAK3908510.1"/>
    <property type="molecule type" value="Genomic_DNA"/>
</dbReference>
<keyword evidence="5" id="KW-1185">Reference proteome</keyword>
<gene>
    <name evidence="4" type="ORF">KUF71_003322</name>
</gene>
<feature type="region of interest" description="Disordered" evidence="2">
    <location>
        <begin position="294"/>
        <end position="335"/>
    </location>
</feature>
<dbReference type="Gene3D" id="1.10.340.70">
    <property type="match status" value="1"/>
</dbReference>
<reference evidence="4" key="1">
    <citation type="submission" date="2021-07" db="EMBL/GenBank/DDBJ databases">
        <authorList>
            <person name="Catto M.A."/>
            <person name="Jacobson A."/>
            <person name="Kennedy G."/>
            <person name="Labadie P."/>
            <person name="Hunt B.G."/>
            <person name="Srinivasan R."/>
        </authorList>
    </citation>
    <scope>NUCLEOTIDE SEQUENCE</scope>
    <source>
        <strain evidence="4">PL_HMW_Pooled</strain>
        <tissue evidence="4">Head</tissue>
    </source>
</reference>
<reference evidence="4" key="2">
    <citation type="journal article" date="2023" name="BMC Genomics">
        <title>Pest status, molecular evolution, and epigenetic factors derived from the genome assembly of Frankliniella fusca, a thysanopteran phytovirus vector.</title>
        <authorList>
            <person name="Catto M.A."/>
            <person name="Labadie P.E."/>
            <person name="Jacobson A.L."/>
            <person name="Kennedy G.G."/>
            <person name="Srinivasan R."/>
            <person name="Hunt B.G."/>
        </authorList>
    </citation>
    <scope>NUCLEOTIDE SEQUENCE</scope>
    <source>
        <strain evidence="4">PL_HMW_Pooled</strain>
    </source>
</reference>
<organism evidence="4 5">
    <name type="scientific">Frankliniella fusca</name>
    <dbReference type="NCBI Taxonomy" id="407009"/>
    <lineage>
        <taxon>Eukaryota</taxon>
        <taxon>Metazoa</taxon>
        <taxon>Ecdysozoa</taxon>
        <taxon>Arthropoda</taxon>
        <taxon>Hexapoda</taxon>
        <taxon>Insecta</taxon>
        <taxon>Pterygota</taxon>
        <taxon>Neoptera</taxon>
        <taxon>Paraneoptera</taxon>
        <taxon>Thysanoptera</taxon>
        <taxon>Terebrantia</taxon>
        <taxon>Thripoidea</taxon>
        <taxon>Thripidae</taxon>
        <taxon>Frankliniella</taxon>
    </lineage>
</organism>
<dbReference type="EC" id="2.7.7.49" evidence="1"/>